<keyword evidence="1" id="KW-0812">Transmembrane</keyword>
<dbReference type="AlphaFoldDB" id="A0A972FKK0"/>
<keyword evidence="3" id="KW-1185">Reference proteome</keyword>
<organism evidence="2 3">
    <name type="scientific">Azoarcus taiwanensis</name>
    <dbReference type="NCBI Taxonomy" id="666964"/>
    <lineage>
        <taxon>Bacteria</taxon>
        <taxon>Pseudomonadati</taxon>
        <taxon>Pseudomonadota</taxon>
        <taxon>Betaproteobacteria</taxon>
        <taxon>Rhodocyclales</taxon>
        <taxon>Zoogloeaceae</taxon>
        <taxon>Azoarcus</taxon>
    </lineage>
</organism>
<evidence type="ECO:0000256" key="1">
    <source>
        <dbReference type="SAM" id="Phobius"/>
    </source>
</evidence>
<feature type="transmembrane region" description="Helical" evidence="1">
    <location>
        <begin position="308"/>
        <end position="327"/>
    </location>
</feature>
<gene>
    <name evidence="2" type="ORF">GPA21_13595</name>
</gene>
<accession>A0A972FKK0</accession>
<proteinExistence type="predicted"/>
<keyword evidence="1" id="KW-1133">Transmembrane helix</keyword>
<dbReference type="RefSeq" id="WP_168988688.1">
    <property type="nucleotide sequence ID" value="NZ_CAWPHM010000316.1"/>
</dbReference>
<protein>
    <submittedName>
        <fullName evidence="2">Uncharacterized protein</fullName>
    </submittedName>
</protein>
<evidence type="ECO:0000313" key="2">
    <source>
        <dbReference type="EMBL" id="NMG03991.1"/>
    </source>
</evidence>
<keyword evidence="1" id="KW-0472">Membrane</keyword>
<dbReference type="Proteomes" id="UP000599523">
    <property type="component" value="Unassembled WGS sequence"/>
</dbReference>
<evidence type="ECO:0000313" key="3">
    <source>
        <dbReference type="Proteomes" id="UP000599523"/>
    </source>
</evidence>
<sequence>MTQSRIIATLSLLIAAAFAILWRPVSLEDRMIQLQLERIIPTDARTLAAQPLELRALLVDYADDPLLLLQAQAALQRHPSMAPEVMLAFGDEPDFRTVLREYGATSIPPIHFFMQNEVRTVAVMKQAGELAERLRALIGGDDPVDSEPMPPALERGWYAVAFIRAEGHSFIGQFVTRPDGSVAWLQSERFLESINTFFLGGIRALETRARLGEPIRARDIGHAGIDVAIGVGVFKLVKATRGGAVATRQAGFATRSVALAPVMLKQSAVASRLLRIGAPLAAGYLMIRHPSLINSGLAWLAERLNLPIGLVQFGGWLLLLLPLLYIASLLLRPLGLVLGACARMAFAAGRLAHGGKRPAPASPISP</sequence>
<comment type="caution">
    <text evidence="2">The sequence shown here is derived from an EMBL/GenBank/DDBJ whole genome shotgun (WGS) entry which is preliminary data.</text>
</comment>
<name>A0A972FKK0_9RHOO</name>
<reference evidence="2" key="1">
    <citation type="submission" date="2019-12" db="EMBL/GenBank/DDBJ databases">
        <title>Comparative genomics gives insights into the taxonomy of the Azoarcus-Aromatoleum group and reveals separate origins of nif in the plant-associated Azoarcus and non-plant-associated Aromatoleum sub-groups.</title>
        <authorList>
            <person name="Lafos M."/>
            <person name="Maluk M."/>
            <person name="Batista M."/>
            <person name="Junghare M."/>
            <person name="Carmona M."/>
            <person name="Faoro H."/>
            <person name="Cruz L.M."/>
            <person name="Battistoni F."/>
            <person name="De Souza E."/>
            <person name="Pedrosa F."/>
            <person name="Chen W.-M."/>
            <person name="Poole P.S."/>
            <person name="Dixon R.A."/>
            <person name="James E.K."/>
        </authorList>
    </citation>
    <scope>NUCLEOTIDE SEQUENCE</scope>
    <source>
        <strain evidence="2">NSC3</strain>
    </source>
</reference>
<dbReference type="EMBL" id="WTVM01000087">
    <property type="protein sequence ID" value="NMG03991.1"/>
    <property type="molecule type" value="Genomic_DNA"/>
</dbReference>